<dbReference type="PaxDb" id="65489-OBART02G09130.1"/>
<dbReference type="Proteomes" id="UP000026960">
    <property type="component" value="Chromosome 2"/>
</dbReference>
<dbReference type="HOGENOM" id="CLU_3053540_0_0_1"/>
<reference evidence="1" key="1">
    <citation type="journal article" date="2009" name="Rice">
        <title>De Novo Next Generation Sequencing of Plant Genomes.</title>
        <authorList>
            <person name="Rounsley S."/>
            <person name="Marri P.R."/>
            <person name="Yu Y."/>
            <person name="He R."/>
            <person name="Sisneros N."/>
            <person name="Goicoechea J.L."/>
            <person name="Lee S.J."/>
            <person name="Angelova A."/>
            <person name="Kudrna D."/>
            <person name="Luo M."/>
            <person name="Affourtit J."/>
            <person name="Desany B."/>
            <person name="Knight J."/>
            <person name="Niazi F."/>
            <person name="Egholm M."/>
            <person name="Wing R.A."/>
        </authorList>
    </citation>
    <scope>NUCLEOTIDE SEQUENCE [LARGE SCALE GENOMIC DNA]</scope>
    <source>
        <strain evidence="1">IRGC 105608</strain>
    </source>
</reference>
<protein>
    <submittedName>
        <fullName evidence="1">Uncharacterized protein</fullName>
    </submittedName>
</protein>
<accession>A0A0D3F2L6</accession>
<dbReference type="Gramene" id="OBART02G09130.1">
    <property type="protein sequence ID" value="OBART02G09130.1"/>
    <property type="gene ID" value="OBART02G09130"/>
</dbReference>
<dbReference type="EnsemblPlants" id="OBART02G09130.2">
    <property type="protein sequence ID" value="OBART02G09130.2"/>
    <property type="gene ID" value="OBART02G09130"/>
</dbReference>
<evidence type="ECO:0000313" key="1">
    <source>
        <dbReference type="EnsemblPlants" id="OBART02G09130.2"/>
    </source>
</evidence>
<sequence length="54" mass="6244">MITPRRLSFTVRNGVAHYDDIENNECPLSCIVQRASQDSLKLDFVRDKSGTFWL</sequence>
<dbReference type="EnsemblPlants" id="OBART02G09130.1">
    <property type="protein sequence ID" value="OBART02G09130.1"/>
    <property type="gene ID" value="OBART02G09130"/>
</dbReference>
<dbReference type="Gramene" id="OBART02G09130.2">
    <property type="protein sequence ID" value="OBART02G09130.2"/>
    <property type="gene ID" value="OBART02G09130"/>
</dbReference>
<name>A0A0D3F2L6_9ORYZ</name>
<dbReference type="AlphaFoldDB" id="A0A0D3F2L6"/>
<keyword evidence="2" id="KW-1185">Reference proteome</keyword>
<proteinExistence type="predicted"/>
<reference evidence="1" key="2">
    <citation type="submission" date="2015-03" db="UniProtKB">
        <authorList>
            <consortium name="EnsemblPlants"/>
        </authorList>
    </citation>
    <scope>IDENTIFICATION</scope>
</reference>
<dbReference type="STRING" id="65489.A0A0D3F2L6"/>
<organism evidence="1">
    <name type="scientific">Oryza barthii</name>
    <dbReference type="NCBI Taxonomy" id="65489"/>
    <lineage>
        <taxon>Eukaryota</taxon>
        <taxon>Viridiplantae</taxon>
        <taxon>Streptophyta</taxon>
        <taxon>Embryophyta</taxon>
        <taxon>Tracheophyta</taxon>
        <taxon>Spermatophyta</taxon>
        <taxon>Magnoliopsida</taxon>
        <taxon>Liliopsida</taxon>
        <taxon>Poales</taxon>
        <taxon>Poaceae</taxon>
        <taxon>BOP clade</taxon>
        <taxon>Oryzoideae</taxon>
        <taxon>Oryzeae</taxon>
        <taxon>Oryzinae</taxon>
        <taxon>Oryza</taxon>
    </lineage>
</organism>
<evidence type="ECO:0000313" key="2">
    <source>
        <dbReference type="Proteomes" id="UP000026960"/>
    </source>
</evidence>